<evidence type="ECO:0000259" key="3">
    <source>
        <dbReference type="PROSITE" id="PS51186"/>
    </source>
</evidence>
<reference evidence="4 5" key="1">
    <citation type="submission" date="2020-12" db="EMBL/GenBank/DDBJ databases">
        <title>A novel species.</title>
        <authorList>
            <person name="Li K."/>
        </authorList>
    </citation>
    <scope>NUCLEOTIDE SEQUENCE [LARGE SCALE GENOMIC DNA]</scope>
    <source>
        <strain evidence="4 5">ZYC-3</strain>
    </source>
</reference>
<dbReference type="InterPro" id="IPR000182">
    <property type="entry name" value="GNAT_dom"/>
</dbReference>
<keyword evidence="5" id="KW-1185">Reference proteome</keyword>
<sequence>MNPDARSDDRLDASADHVVRSIRADEWPAAKELRLAALRDPVAHLAFLETYEAAVGRPDSFWRERAAGAAEGVRERQQVVAVAPDGRWVGSVIVLVEEAGAPGALGDVSDVRQGHLVAVYVRPEVRGRGLTERLFSYALEWAWDVAGVERVRLFVDERNGRAEAFYRRFGFMPTGESVPVPGDPGARELEFVFKRP</sequence>
<dbReference type="InterPro" id="IPR016181">
    <property type="entry name" value="Acyl_CoA_acyltransferase"/>
</dbReference>
<evidence type="ECO:0000313" key="5">
    <source>
        <dbReference type="Proteomes" id="UP000595636"/>
    </source>
</evidence>
<name>A0A7T7I6D3_9ACTN</name>
<organism evidence="4 5">
    <name type="scientific">Streptomyces liliifuscus</name>
    <dbReference type="NCBI Taxonomy" id="2797636"/>
    <lineage>
        <taxon>Bacteria</taxon>
        <taxon>Bacillati</taxon>
        <taxon>Actinomycetota</taxon>
        <taxon>Actinomycetes</taxon>
        <taxon>Kitasatosporales</taxon>
        <taxon>Streptomycetaceae</taxon>
        <taxon>Streptomyces</taxon>
    </lineage>
</organism>
<dbReference type="PANTHER" id="PTHR43877:SF1">
    <property type="entry name" value="ACETYLTRANSFERASE"/>
    <property type="match status" value="1"/>
</dbReference>
<dbReference type="CDD" id="cd04301">
    <property type="entry name" value="NAT_SF"/>
    <property type="match status" value="1"/>
</dbReference>
<dbReference type="GO" id="GO:0016747">
    <property type="term" value="F:acyltransferase activity, transferring groups other than amino-acyl groups"/>
    <property type="evidence" value="ECO:0007669"/>
    <property type="project" value="InterPro"/>
</dbReference>
<dbReference type="InterPro" id="IPR050832">
    <property type="entry name" value="Bact_Acetyltransf"/>
</dbReference>
<dbReference type="AlphaFoldDB" id="A0A7T7I6D3"/>
<keyword evidence="2" id="KW-0012">Acyltransferase</keyword>
<feature type="domain" description="N-acetyltransferase" evidence="3">
    <location>
        <begin position="17"/>
        <end position="196"/>
    </location>
</feature>
<proteinExistence type="predicted"/>
<evidence type="ECO:0000256" key="2">
    <source>
        <dbReference type="ARBA" id="ARBA00023315"/>
    </source>
</evidence>
<dbReference type="SUPFAM" id="SSF55729">
    <property type="entry name" value="Acyl-CoA N-acyltransferases (Nat)"/>
    <property type="match status" value="1"/>
</dbReference>
<protein>
    <submittedName>
        <fullName evidence="4">GNAT family N-acetyltransferase</fullName>
    </submittedName>
</protein>
<dbReference type="Pfam" id="PF00583">
    <property type="entry name" value="Acetyltransf_1"/>
    <property type="match status" value="1"/>
</dbReference>
<evidence type="ECO:0000256" key="1">
    <source>
        <dbReference type="ARBA" id="ARBA00022679"/>
    </source>
</evidence>
<dbReference type="RefSeq" id="WP_200396818.1">
    <property type="nucleotide sequence ID" value="NZ_CP066831.1"/>
</dbReference>
<dbReference type="Gene3D" id="3.40.630.30">
    <property type="match status" value="1"/>
</dbReference>
<dbReference type="EMBL" id="CP066831">
    <property type="protein sequence ID" value="QQM41851.1"/>
    <property type="molecule type" value="Genomic_DNA"/>
</dbReference>
<dbReference type="Proteomes" id="UP000595636">
    <property type="component" value="Chromosome"/>
</dbReference>
<gene>
    <name evidence="4" type="ORF">JEQ17_21955</name>
</gene>
<dbReference type="KEGG" id="slf:JEQ17_21955"/>
<keyword evidence="1 4" id="KW-0808">Transferase</keyword>
<dbReference type="PANTHER" id="PTHR43877">
    <property type="entry name" value="AMINOALKYLPHOSPHONATE N-ACETYLTRANSFERASE-RELATED-RELATED"/>
    <property type="match status" value="1"/>
</dbReference>
<dbReference type="PROSITE" id="PS51186">
    <property type="entry name" value="GNAT"/>
    <property type="match status" value="1"/>
</dbReference>
<accession>A0A7T7I6D3</accession>
<evidence type="ECO:0000313" key="4">
    <source>
        <dbReference type="EMBL" id="QQM41851.1"/>
    </source>
</evidence>